<accession>E3NA90</accession>
<dbReference type="EMBL" id="DS268573">
    <property type="protein sequence ID" value="EFO91024.1"/>
    <property type="molecule type" value="Genomic_DNA"/>
</dbReference>
<reference evidence="1" key="1">
    <citation type="submission" date="2007-07" db="EMBL/GenBank/DDBJ databases">
        <title>PCAP assembly of the Caenorhabditis remanei genome.</title>
        <authorList>
            <consortium name="The Caenorhabditis remanei Sequencing Consortium"/>
            <person name="Wilson R.K."/>
        </authorList>
    </citation>
    <scope>NUCLEOTIDE SEQUENCE [LARGE SCALE GENOMIC DNA]</scope>
    <source>
        <strain evidence="1">PB4641</strain>
    </source>
</reference>
<keyword evidence="2" id="KW-1185">Reference proteome</keyword>
<proteinExistence type="predicted"/>
<dbReference type="Proteomes" id="UP000008281">
    <property type="component" value="Unassembled WGS sequence"/>
</dbReference>
<evidence type="ECO:0000313" key="1">
    <source>
        <dbReference type="EMBL" id="EFO91024.1"/>
    </source>
</evidence>
<dbReference type="HOGENOM" id="CLU_087400_1_0_1"/>
<gene>
    <name evidence="1" type="ORF">CRE_25838</name>
</gene>
<dbReference type="AlphaFoldDB" id="E3NA90"/>
<sequence>MAGYNNVCRKVQPPVVTDFMIAGIRVVIRQGVVSHILQGHEKDFRFAVRGANTPFEKEQAVAPYIKDMVVGAAELYVTDEGRTKQGSLLVHLRRPIDRMFHRLIVTHEQGNRYRLETAYKLQMDAVTLGGFSGRLLVQYSHGMQVVLTAARMDAANPDIARVHGYEVVYV</sequence>
<name>E3NA90_CAERE</name>
<evidence type="ECO:0000313" key="2">
    <source>
        <dbReference type="Proteomes" id="UP000008281"/>
    </source>
</evidence>
<protein>
    <submittedName>
        <fullName evidence="1">Uncharacterized protein</fullName>
    </submittedName>
</protein>
<organism evidence="2">
    <name type="scientific">Caenorhabditis remanei</name>
    <name type="common">Caenorhabditis vulgaris</name>
    <dbReference type="NCBI Taxonomy" id="31234"/>
    <lineage>
        <taxon>Eukaryota</taxon>
        <taxon>Metazoa</taxon>
        <taxon>Ecdysozoa</taxon>
        <taxon>Nematoda</taxon>
        <taxon>Chromadorea</taxon>
        <taxon>Rhabditida</taxon>
        <taxon>Rhabditina</taxon>
        <taxon>Rhabditomorpha</taxon>
        <taxon>Rhabditoidea</taxon>
        <taxon>Rhabditidae</taxon>
        <taxon>Peloderinae</taxon>
        <taxon>Caenorhabditis</taxon>
    </lineage>
</organism>